<comment type="caution">
    <text evidence="4">The sequence shown here is derived from an EMBL/GenBank/DDBJ whole genome shotgun (WGS) entry which is preliminary data.</text>
</comment>
<feature type="domain" description="Rv2993c-like N-terminal" evidence="3">
    <location>
        <begin position="1"/>
        <end position="52"/>
    </location>
</feature>
<keyword evidence="4" id="KW-0378">Hydrolase</keyword>
<protein>
    <submittedName>
        <fullName evidence="4">Fumarylacetoacetate hydrolase family protein</fullName>
    </submittedName>
</protein>
<dbReference type="GO" id="GO:0016853">
    <property type="term" value="F:isomerase activity"/>
    <property type="evidence" value="ECO:0007669"/>
    <property type="project" value="UniProtKB-ARBA"/>
</dbReference>
<evidence type="ECO:0000256" key="1">
    <source>
        <dbReference type="ARBA" id="ARBA00022723"/>
    </source>
</evidence>
<dbReference type="Pfam" id="PF01557">
    <property type="entry name" value="FAA_hydrolase"/>
    <property type="match status" value="1"/>
</dbReference>
<dbReference type="GO" id="GO:0018773">
    <property type="term" value="F:acetylpyruvate hydrolase activity"/>
    <property type="evidence" value="ECO:0007669"/>
    <property type="project" value="TreeGrafter"/>
</dbReference>
<feature type="domain" description="Fumarylacetoacetase-like C-terminal" evidence="2">
    <location>
        <begin position="58"/>
        <end position="253"/>
    </location>
</feature>
<dbReference type="Gene3D" id="2.30.30.370">
    <property type="entry name" value="FAH"/>
    <property type="match status" value="1"/>
</dbReference>
<accession>A0A9D1YWD5</accession>
<dbReference type="Proteomes" id="UP000824005">
    <property type="component" value="Unassembled WGS sequence"/>
</dbReference>
<keyword evidence="1" id="KW-0479">Metal-binding</keyword>
<reference evidence="4" key="1">
    <citation type="journal article" date="2021" name="PeerJ">
        <title>Extensive microbial diversity within the chicken gut microbiome revealed by metagenomics and culture.</title>
        <authorList>
            <person name="Gilroy R."/>
            <person name="Ravi A."/>
            <person name="Getino M."/>
            <person name="Pursley I."/>
            <person name="Horton D.L."/>
            <person name="Alikhan N.F."/>
            <person name="Baker D."/>
            <person name="Gharbi K."/>
            <person name="Hall N."/>
            <person name="Watson M."/>
            <person name="Adriaenssens E.M."/>
            <person name="Foster-Nyarko E."/>
            <person name="Jarju S."/>
            <person name="Secka A."/>
            <person name="Antonio M."/>
            <person name="Oren A."/>
            <person name="Chaudhuri R.R."/>
            <person name="La Ragione R."/>
            <person name="Hildebrand F."/>
            <person name="Pallen M.J."/>
        </authorList>
    </citation>
    <scope>NUCLEOTIDE SEQUENCE</scope>
    <source>
        <strain evidence="4">ChiGjej1B1-98</strain>
    </source>
</reference>
<gene>
    <name evidence="4" type="ORF">H9830_09025</name>
</gene>
<evidence type="ECO:0000313" key="4">
    <source>
        <dbReference type="EMBL" id="HIY66402.1"/>
    </source>
</evidence>
<name>A0A9D1YWD5_9MICO</name>
<dbReference type="InterPro" id="IPR036663">
    <property type="entry name" value="Fumarylacetoacetase_C_sf"/>
</dbReference>
<organism evidence="4 5">
    <name type="scientific">Candidatus Agrococcus pullicola</name>
    <dbReference type="NCBI Taxonomy" id="2838429"/>
    <lineage>
        <taxon>Bacteria</taxon>
        <taxon>Bacillati</taxon>
        <taxon>Actinomycetota</taxon>
        <taxon>Actinomycetes</taxon>
        <taxon>Micrococcales</taxon>
        <taxon>Microbacteriaceae</taxon>
        <taxon>Agrococcus</taxon>
    </lineage>
</organism>
<evidence type="ECO:0000313" key="5">
    <source>
        <dbReference type="Proteomes" id="UP000824005"/>
    </source>
</evidence>
<dbReference type="GO" id="GO:0046872">
    <property type="term" value="F:metal ion binding"/>
    <property type="evidence" value="ECO:0007669"/>
    <property type="project" value="UniProtKB-KW"/>
</dbReference>
<dbReference type="Gene3D" id="3.90.850.10">
    <property type="entry name" value="Fumarylacetoacetase-like, C-terminal domain"/>
    <property type="match status" value="1"/>
</dbReference>
<evidence type="ECO:0000259" key="3">
    <source>
        <dbReference type="Pfam" id="PF10370"/>
    </source>
</evidence>
<evidence type="ECO:0000259" key="2">
    <source>
        <dbReference type="Pfam" id="PF01557"/>
    </source>
</evidence>
<dbReference type="AlphaFoldDB" id="A0A9D1YWD5"/>
<dbReference type="EMBL" id="DXDC01000273">
    <property type="protein sequence ID" value="HIY66402.1"/>
    <property type="molecule type" value="Genomic_DNA"/>
</dbReference>
<dbReference type="PANTHER" id="PTHR11820:SF7">
    <property type="entry name" value="ACYLPYRUVASE FAHD1, MITOCHONDRIAL"/>
    <property type="match status" value="1"/>
</dbReference>
<dbReference type="InterPro" id="IPR018833">
    <property type="entry name" value="Rv2993c-like_N"/>
</dbReference>
<dbReference type="PANTHER" id="PTHR11820">
    <property type="entry name" value="ACYLPYRUVASE"/>
    <property type="match status" value="1"/>
</dbReference>
<dbReference type="Pfam" id="PF10370">
    <property type="entry name" value="Rv2993c-like_N"/>
    <property type="match status" value="1"/>
</dbReference>
<dbReference type="GO" id="GO:0019752">
    <property type="term" value="P:carboxylic acid metabolic process"/>
    <property type="evidence" value="ECO:0007669"/>
    <property type="project" value="UniProtKB-ARBA"/>
</dbReference>
<dbReference type="FunFam" id="3.90.850.10:FF:000002">
    <property type="entry name" value="2-hydroxyhepta-2,4-diene-1,7-dioate isomerase"/>
    <property type="match status" value="1"/>
</dbReference>
<dbReference type="InterPro" id="IPR011234">
    <property type="entry name" value="Fumarylacetoacetase-like_C"/>
</dbReference>
<proteinExistence type="predicted"/>
<sequence length="257" mass="27408">MQIARFSLEGGAIGFGIVDEDELVVLSGDPMFAGFDTTGERVELGDARLLAPVIPRSKVVGIGRNYRDHAAELGNEVPDEPLVFLKPNTAVIGPEDAIPYPSQTDDLQYEGEVALVIGKVARNVSAASAADVVFGVTAANDVTMRDRQRSDKQWARAKGFDASCPLGPVIQTEFDPEEIRVQTRLDGKTVQDGTTADLVFDFATLIEYVSSFMTLLPGDVILTGTPAGVGPMQAGQTVEVEVEGVGTLTNRIVGQQQ</sequence>
<dbReference type="SUPFAM" id="SSF56529">
    <property type="entry name" value="FAH"/>
    <property type="match status" value="1"/>
</dbReference>
<reference evidence="4" key="2">
    <citation type="submission" date="2021-04" db="EMBL/GenBank/DDBJ databases">
        <authorList>
            <person name="Gilroy R."/>
        </authorList>
    </citation>
    <scope>NUCLEOTIDE SEQUENCE</scope>
    <source>
        <strain evidence="4">ChiGjej1B1-98</strain>
    </source>
</reference>